<dbReference type="EMBL" id="UINC01030326">
    <property type="protein sequence ID" value="SVB14539.1"/>
    <property type="molecule type" value="Genomic_DNA"/>
</dbReference>
<evidence type="ECO:0000313" key="2">
    <source>
        <dbReference type="EMBL" id="SVB14539.1"/>
    </source>
</evidence>
<gene>
    <name evidence="2" type="ORF">METZ01_LOCUS167393</name>
</gene>
<reference evidence="2" key="1">
    <citation type="submission" date="2018-05" db="EMBL/GenBank/DDBJ databases">
        <authorList>
            <person name="Lanie J.A."/>
            <person name="Ng W.-L."/>
            <person name="Kazmierczak K.M."/>
            <person name="Andrzejewski T.M."/>
            <person name="Davidsen T.M."/>
            <person name="Wayne K.J."/>
            <person name="Tettelin H."/>
            <person name="Glass J.I."/>
            <person name="Rusch D."/>
            <person name="Podicherti R."/>
            <person name="Tsui H.-C.T."/>
            <person name="Winkler M.E."/>
        </authorList>
    </citation>
    <scope>NUCLEOTIDE SEQUENCE</scope>
</reference>
<protein>
    <submittedName>
        <fullName evidence="2">Uncharacterized protein</fullName>
    </submittedName>
</protein>
<feature type="non-terminal residue" evidence="2">
    <location>
        <position position="468"/>
    </location>
</feature>
<evidence type="ECO:0000256" key="1">
    <source>
        <dbReference type="SAM" id="MobiDB-lite"/>
    </source>
</evidence>
<organism evidence="2">
    <name type="scientific">marine metagenome</name>
    <dbReference type="NCBI Taxonomy" id="408172"/>
    <lineage>
        <taxon>unclassified sequences</taxon>
        <taxon>metagenomes</taxon>
        <taxon>ecological metagenomes</taxon>
    </lineage>
</organism>
<accession>A0A382BLN9</accession>
<dbReference type="AlphaFoldDB" id="A0A382BLN9"/>
<sequence>MQTLIPVAVESAYRKQWPILGIPAETLEMRFVNGFTYTRLRPLVLADRPSSKPTPTIVLKVVSRIHPEFRRRTKAARQILDRSPAPPVIEEWRSTTRPRLVARNLEFGDVDLPALDDPGLADHLGAVLTHLEWSLEEHFRLHGYDLGPIGQLIMAGTEWGIPSAEMVGALAGASPSTSAPLEALAHIRAGLAVAGVTPTSLEEVAMTSTGIAAELHTYLRHRGPVLYAGYDLDSPTLGEAPEVVLATILADPADNRFDVDQQAQKRVGLRTRVPDEDRQRFDELLDAAREAMDLRDDNGPITGEWPCGLLRLGMLEAGRRLEASGRLHDRSHVFELDVGELPKLVGSGTGPDPDEMAARAEGRRHQKTLDPPLTLGEPEAPPALDALPKPLAKTVLLVQTVITELGMGVNEEDADDGGPRLSGTGVGAAVAVGVARVAENADEAFDRLQPGEILVTRTTSPAYNMVLT</sequence>
<proteinExistence type="predicted"/>
<name>A0A382BLN9_9ZZZZ</name>
<feature type="region of interest" description="Disordered" evidence="1">
    <location>
        <begin position="344"/>
        <end position="379"/>
    </location>
</feature>